<dbReference type="Proteomes" id="UP000249890">
    <property type="component" value="Chromosome"/>
</dbReference>
<evidence type="ECO:0000259" key="10">
    <source>
        <dbReference type="PROSITE" id="PS50110"/>
    </source>
</evidence>
<evidence type="ECO:0000256" key="8">
    <source>
        <dbReference type="PROSITE-ProRule" id="PRU00169"/>
    </source>
</evidence>
<dbReference type="InterPro" id="IPR018060">
    <property type="entry name" value="HTH_AraC"/>
</dbReference>
<dbReference type="GO" id="GO:0003700">
    <property type="term" value="F:DNA-binding transcription factor activity"/>
    <property type="evidence" value="ECO:0007669"/>
    <property type="project" value="InterPro"/>
</dbReference>
<feature type="domain" description="Response regulatory" evidence="10">
    <location>
        <begin position="3"/>
        <end position="120"/>
    </location>
</feature>
<gene>
    <name evidence="11" type="ORF">B9T62_23160</name>
</gene>
<dbReference type="InterPro" id="IPR009057">
    <property type="entry name" value="Homeodomain-like_sf"/>
</dbReference>
<dbReference type="PANTHER" id="PTHR42713:SF3">
    <property type="entry name" value="TRANSCRIPTIONAL REGULATORY PROTEIN HPTR"/>
    <property type="match status" value="1"/>
</dbReference>
<evidence type="ECO:0000313" key="12">
    <source>
        <dbReference type="Proteomes" id="UP000249890"/>
    </source>
</evidence>
<dbReference type="Gene3D" id="3.40.50.2300">
    <property type="match status" value="1"/>
</dbReference>
<dbReference type="SMART" id="SM00448">
    <property type="entry name" value="REC"/>
    <property type="match status" value="1"/>
</dbReference>
<dbReference type="SUPFAM" id="SSF52172">
    <property type="entry name" value="CheY-like"/>
    <property type="match status" value="1"/>
</dbReference>
<dbReference type="Pfam" id="PF12833">
    <property type="entry name" value="HTH_18"/>
    <property type="match status" value="1"/>
</dbReference>
<reference evidence="11 12" key="1">
    <citation type="submission" date="2017-06" db="EMBL/GenBank/DDBJ databases">
        <title>Complete genome sequence of Paenibacillus donghaensis KCTC 13049T isolated from East Sea sediment, South Korea.</title>
        <authorList>
            <person name="Jung B.K."/>
            <person name="Hong S.-J."/>
            <person name="Shin J.-H."/>
        </authorList>
    </citation>
    <scope>NUCLEOTIDE SEQUENCE [LARGE SCALE GENOMIC DNA]</scope>
    <source>
        <strain evidence="11 12">KCTC 13049</strain>
    </source>
</reference>
<dbReference type="PROSITE" id="PS01124">
    <property type="entry name" value="HTH_ARAC_FAMILY_2"/>
    <property type="match status" value="1"/>
</dbReference>
<keyword evidence="2" id="KW-0963">Cytoplasm</keyword>
<dbReference type="PANTHER" id="PTHR42713">
    <property type="entry name" value="HISTIDINE KINASE-RELATED"/>
    <property type="match status" value="1"/>
</dbReference>
<dbReference type="GO" id="GO:0000160">
    <property type="term" value="P:phosphorelay signal transduction system"/>
    <property type="evidence" value="ECO:0007669"/>
    <property type="project" value="UniProtKB-KW"/>
</dbReference>
<evidence type="ECO:0000259" key="9">
    <source>
        <dbReference type="PROSITE" id="PS01124"/>
    </source>
</evidence>
<dbReference type="InterPro" id="IPR020449">
    <property type="entry name" value="Tscrpt_reg_AraC-type_HTH"/>
</dbReference>
<feature type="modified residue" description="4-aspartylphosphate" evidence="8">
    <location>
        <position position="55"/>
    </location>
</feature>
<comment type="subcellular location">
    <subcellularLocation>
        <location evidence="1">Cytoplasm</location>
    </subcellularLocation>
</comment>
<keyword evidence="6" id="KW-0238">DNA-binding</keyword>
<dbReference type="CDD" id="cd17536">
    <property type="entry name" value="REC_YesN-like"/>
    <property type="match status" value="1"/>
</dbReference>
<keyword evidence="5" id="KW-0805">Transcription regulation</keyword>
<evidence type="ECO:0000256" key="2">
    <source>
        <dbReference type="ARBA" id="ARBA00022490"/>
    </source>
</evidence>
<dbReference type="PROSITE" id="PS50110">
    <property type="entry name" value="RESPONSE_REGULATORY"/>
    <property type="match status" value="1"/>
</dbReference>
<dbReference type="EMBL" id="CP021780">
    <property type="protein sequence ID" value="ASA23449.1"/>
    <property type="molecule type" value="Genomic_DNA"/>
</dbReference>
<keyword evidence="3 8" id="KW-0597">Phosphoprotein</keyword>
<dbReference type="OrthoDB" id="342399at2"/>
<dbReference type="InterPro" id="IPR051552">
    <property type="entry name" value="HptR"/>
</dbReference>
<dbReference type="Pfam" id="PF00072">
    <property type="entry name" value="Response_reg"/>
    <property type="match status" value="1"/>
</dbReference>
<dbReference type="InterPro" id="IPR011006">
    <property type="entry name" value="CheY-like_superfamily"/>
</dbReference>
<evidence type="ECO:0000256" key="5">
    <source>
        <dbReference type="ARBA" id="ARBA00023015"/>
    </source>
</evidence>
<dbReference type="PRINTS" id="PR00032">
    <property type="entry name" value="HTHARAC"/>
</dbReference>
<protein>
    <recommendedName>
        <fullName evidence="13">DNA-binding response regulator</fullName>
    </recommendedName>
</protein>
<evidence type="ECO:0000256" key="6">
    <source>
        <dbReference type="ARBA" id="ARBA00023125"/>
    </source>
</evidence>
<evidence type="ECO:0008006" key="13">
    <source>
        <dbReference type="Google" id="ProtNLM"/>
    </source>
</evidence>
<evidence type="ECO:0000256" key="7">
    <source>
        <dbReference type="ARBA" id="ARBA00023163"/>
    </source>
</evidence>
<evidence type="ECO:0000313" key="11">
    <source>
        <dbReference type="EMBL" id="ASA23449.1"/>
    </source>
</evidence>
<dbReference type="InterPro" id="IPR001789">
    <property type="entry name" value="Sig_transdc_resp-reg_receiver"/>
</dbReference>
<evidence type="ECO:0000256" key="1">
    <source>
        <dbReference type="ARBA" id="ARBA00004496"/>
    </source>
</evidence>
<dbReference type="GO" id="GO:0005737">
    <property type="term" value="C:cytoplasm"/>
    <property type="evidence" value="ECO:0007669"/>
    <property type="project" value="UniProtKB-SubCell"/>
</dbReference>
<evidence type="ECO:0000256" key="4">
    <source>
        <dbReference type="ARBA" id="ARBA00023012"/>
    </source>
</evidence>
<dbReference type="SMART" id="SM00342">
    <property type="entry name" value="HTH_ARAC"/>
    <property type="match status" value="1"/>
</dbReference>
<evidence type="ECO:0000256" key="3">
    <source>
        <dbReference type="ARBA" id="ARBA00022553"/>
    </source>
</evidence>
<dbReference type="KEGG" id="pdh:B9T62_23160"/>
<dbReference type="SUPFAM" id="SSF46689">
    <property type="entry name" value="Homeodomain-like"/>
    <property type="match status" value="2"/>
</dbReference>
<organism evidence="11 12">
    <name type="scientific">Paenibacillus donghaensis</name>
    <dbReference type="NCBI Taxonomy" id="414771"/>
    <lineage>
        <taxon>Bacteria</taxon>
        <taxon>Bacillati</taxon>
        <taxon>Bacillota</taxon>
        <taxon>Bacilli</taxon>
        <taxon>Bacillales</taxon>
        <taxon>Paenibacillaceae</taxon>
        <taxon>Paenibacillus</taxon>
    </lineage>
</organism>
<accession>A0A2Z2KLS6</accession>
<keyword evidence="12" id="KW-1185">Reference proteome</keyword>
<keyword evidence="7" id="KW-0804">Transcription</keyword>
<dbReference type="AlphaFoldDB" id="A0A2Z2KLS6"/>
<dbReference type="Gene3D" id="1.10.10.60">
    <property type="entry name" value="Homeodomain-like"/>
    <property type="match status" value="2"/>
</dbReference>
<sequence length="472" mass="54420">MYKVFIVDDEELVIKSLKATVDWKYYGFEVIGYALSGEEAFEIIMDCKPDVIFTDIRMPGISGLELIKKVKDTGLSTKFLVVSGIAEFALAQKAIHYGVFGYCLKPFDDLEIVNYLKKIKKELDSQSQFVDEEILDLIESSNSEDIVKLKQEFTKAAVLRDKTSRAVVFLTVGREKLKIESTIPVISLHIGYRKYIYIINEGDKHLLLRDIPMIHEGLKGIGQSEPFTEIQELRNAIAEAEINAYQYFITGNPKDAVVKLNNLMDKKAPKLMLTTPIDVPQLNTEINSLILLFKRGQWNIRHALILYNDVISFLSQINQEMNDMYLYSFDQLVDLFEYAEDMLEHIKGLLMEEQISVISEVYATRNRTFLSILSYINDNFSEDISLQHIAREFSLNANYISQLFKKELGKTFTEHLSGLRMERAGILLRTTLIPINEVAEHVGYKDYFYFSRLFKKTIGISPSRYRSEQFNQ</sequence>
<dbReference type="GO" id="GO:0043565">
    <property type="term" value="F:sequence-specific DNA binding"/>
    <property type="evidence" value="ECO:0007669"/>
    <property type="project" value="InterPro"/>
</dbReference>
<feature type="domain" description="HTH araC/xylS-type" evidence="9">
    <location>
        <begin position="370"/>
        <end position="468"/>
    </location>
</feature>
<keyword evidence="4" id="KW-0902">Two-component regulatory system</keyword>
<name>A0A2Z2KLS6_9BACL</name>
<proteinExistence type="predicted"/>
<dbReference type="RefSeq" id="WP_087917439.1">
    <property type="nucleotide sequence ID" value="NZ_CP021780.1"/>
</dbReference>